<gene>
    <name evidence="1" type="ORF">PACLA_8A016556</name>
</gene>
<accession>A0A7D9I5C0</accession>
<evidence type="ECO:0000313" key="2">
    <source>
        <dbReference type="Proteomes" id="UP001152795"/>
    </source>
</evidence>
<organism evidence="1 2">
    <name type="scientific">Paramuricea clavata</name>
    <name type="common">Red gorgonian</name>
    <name type="synonym">Violescent sea-whip</name>
    <dbReference type="NCBI Taxonomy" id="317549"/>
    <lineage>
        <taxon>Eukaryota</taxon>
        <taxon>Metazoa</taxon>
        <taxon>Cnidaria</taxon>
        <taxon>Anthozoa</taxon>
        <taxon>Octocorallia</taxon>
        <taxon>Malacalcyonacea</taxon>
        <taxon>Plexauridae</taxon>
        <taxon>Paramuricea</taxon>
    </lineage>
</organism>
<keyword evidence="2" id="KW-1185">Reference proteome</keyword>
<dbReference type="AlphaFoldDB" id="A0A7D9I5C0"/>
<proteinExistence type="predicted"/>
<dbReference type="EMBL" id="CACRXK020004044">
    <property type="protein sequence ID" value="CAB4001260.1"/>
    <property type="molecule type" value="Genomic_DNA"/>
</dbReference>
<name>A0A7D9I5C0_PARCT</name>
<reference evidence="1" key="1">
    <citation type="submission" date="2020-04" db="EMBL/GenBank/DDBJ databases">
        <authorList>
            <person name="Alioto T."/>
            <person name="Alioto T."/>
            <person name="Gomez Garrido J."/>
        </authorList>
    </citation>
    <scope>NUCLEOTIDE SEQUENCE</scope>
    <source>
        <strain evidence="1">A484AB</strain>
    </source>
</reference>
<dbReference type="PANTHER" id="PTHR47331">
    <property type="entry name" value="PHD-TYPE DOMAIN-CONTAINING PROTEIN"/>
    <property type="match status" value="1"/>
</dbReference>
<dbReference type="OrthoDB" id="5984798at2759"/>
<evidence type="ECO:0000313" key="1">
    <source>
        <dbReference type="EMBL" id="CAB4001260.1"/>
    </source>
</evidence>
<protein>
    <submittedName>
        <fullName evidence="1">Uncharacterized protein</fullName>
    </submittedName>
</protein>
<dbReference type="Proteomes" id="UP001152795">
    <property type="component" value="Unassembled WGS sequence"/>
</dbReference>
<comment type="caution">
    <text evidence="1">The sequence shown here is derived from an EMBL/GenBank/DDBJ whole genome shotgun (WGS) entry which is preliminary data.</text>
</comment>
<sequence length="266" mass="30775">MLDRNLVDSTIVEDLVVTDMKDLNPVEITRLYTRTEIPVTDGQIPTPGMVKRWQHLREIAKLIPEFQPDVEIGLLIGSNCPAALEPLEVVPSRGEGPFAMRLRHGWTLKRPLSISNTSQSDITCHRITVRETNDTVKEVISPEAIGRMFELDFNDHKVGPDERSFSQEDKKFLTNMDNGIRLPKGHYETPFPFRNPEMILPNNRNQVLKRALWQKKKMQRDTKYHRDYSYEAVAYLRLCDESDNIHTTLGTQRRSSIRSYRSAVKE</sequence>